<feature type="transmembrane region" description="Helical" evidence="1">
    <location>
        <begin position="369"/>
        <end position="386"/>
    </location>
</feature>
<feature type="transmembrane region" description="Helical" evidence="1">
    <location>
        <begin position="97"/>
        <end position="117"/>
    </location>
</feature>
<dbReference type="AlphaFoldDB" id="A0A2H0WME2"/>
<feature type="transmembrane region" description="Helical" evidence="1">
    <location>
        <begin position="212"/>
        <end position="232"/>
    </location>
</feature>
<feature type="transmembrane region" description="Helical" evidence="1">
    <location>
        <begin position="277"/>
        <end position="297"/>
    </location>
</feature>
<sequence>MKNLKYFWLVVILSFLPLAAIIFNPLLVHTHDGPVHLARMGAWFKAFMDGQLPVRWAADLNYGYGSPVLIFMYPWPYFLATVLVGLGLGLAAAFKSVLVLSFLVSAVFMFLFAQEFFKDKKVALLTTLLYQFASFRLVEISVRGSLGEVWVYAFAPLVLWGLAKIFNGQVGLGWWLAALGTGLLIISHNSISLAFFGAAVLFMVFFAPRLRLGLAGFSALLFGLMLSAFYWLPALWERKYTYGDLFMKDLYLEHFPELGQLFWPNPLNLVSGQVHDITVQFGAVHVLAVLIALYLWFKKRLTVQERRTVAYSLVIIAGCVFLMQPVSVPLWQNLALLRQFQFSWRLLSLVTLATAMLGFVLLRVNLSKRLYWPLCAFIILLTISWWRPMLGFDRINESEFWNYPLSTTYFGEANTIWAANPPQSFPENRVEIIGGKGEISNFIWTTTSQKFLVKNQTEVNILSNTLFFPGWRVFSDGQEVPIEFQNQNHRGLITFRLPAGEHQVEIKFGQTRDRQVGEIISLISISILLGLSFVGRLRQSRKKGSSF</sequence>
<feature type="transmembrane region" description="Helical" evidence="1">
    <location>
        <begin position="309"/>
        <end position="330"/>
    </location>
</feature>
<evidence type="ECO:0000313" key="3">
    <source>
        <dbReference type="Proteomes" id="UP000230033"/>
    </source>
</evidence>
<feature type="transmembrane region" description="Helical" evidence="1">
    <location>
        <begin position="7"/>
        <end position="27"/>
    </location>
</feature>
<feature type="transmembrane region" description="Helical" evidence="1">
    <location>
        <begin position="342"/>
        <end position="362"/>
    </location>
</feature>
<evidence type="ECO:0000313" key="2">
    <source>
        <dbReference type="EMBL" id="PIS13820.1"/>
    </source>
</evidence>
<evidence type="ECO:0008006" key="4">
    <source>
        <dbReference type="Google" id="ProtNLM"/>
    </source>
</evidence>
<feature type="transmembrane region" description="Helical" evidence="1">
    <location>
        <begin position="70"/>
        <end position="90"/>
    </location>
</feature>
<proteinExistence type="predicted"/>
<keyword evidence="1" id="KW-1133">Transmembrane helix</keyword>
<organism evidence="2 3">
    <name type="scientific">Candidatus Shapirobacteria bacterium CG09_land_8_20_14_0_10_47_13</name>
    <dbReference type="NCBI Taxonomy" id="1974481"/>
    <lineage>
        <taxon>Bacteria</taxon>
        <taxon>Candidatus Shapironibacteriota</taxon>
    </lineage>
</organism>
<keyword evidence="1" id="KW-0472">Membrane</keyword>
<keyword evidence="1" id="KW-0812">Transmembrane</keyword>
<protein>
    <recommendedName>
        <fullName evidence="4">Membrane protein 6-pyruvoyl-tetrahydropterin synthase-related domain-containing protein</fullName>
    </recommendedName>
</protein>
<gene>
    <name evidence="2" type="ORF">COT65_02145</name>
</gene>
<evidence type="ECO:0000256" key="1">
    <source>
        <dbReference type="SAM" id="Phobius"/>
    </source>
</evidence>
<dbReference type="EMBL" id="PEZJ01000027">
    <property type="protein sequence ID" value="PIS13820.1"/>
    <property type="molecule type" value="Genomic_DNA"/>
</dbReference>
<feature type="transmembrane region" description="Helical" evidence="1">
    <location>
        <begin position="519"/>
        <end position="537"/>
    </location>
</feature>
<feature type="transmembrane region" description="Helical" evidence="1">
    <location>
        <begin position="172"/>
        <end position="205"/>
    </location>
</feature>
<name>A0A2H0WME2_9BACT</name>
<comment type="caution">
    <text evidence="2">The sequence shown here is derived from an EMBL/GenBank/DDBJ whole genome shotgun (WGS) entry which is preliminary data.</text>
</comment>
<accession>A0A2H0WME2</accession>
<dbReference type="Proteomes" id="UP000230033">
    <property type="component" value="Unassembled WGS sequence"/>
</dbReference>
<reference evidence="3" key="1">
    <citation type="submission" date="2017-09" db="EMBL/GenBank/DDBJ databases">
        <title>Depth-based differentiation of microbial function through sediment-hosted aquifers and enrichment of novel symbionts in the deep terrestrial subsurface.</title>
        <authorList>
            <person name="Probst A.J."/>
            <person name="Ladd B."/>
            <person name="Jarett J.K."/>
            <person name="Geller-Mcgrath D.E."/>
            <person name="Sieber C.M.K."/>
            <person name="Emerson J.B."/>
            <person name="Anantharaman K."/>
            <person name="Thomas B.C."/>
            <person name="Malmstrom R."/>
            <person name="Stieglmeier M."/>
            <person name="Klingl A."/>
            <person name="Woyke T."/>
            <person name="Ryan C.M."/>
            <person name="Banfield J.F."/>
        </authorList>
    </citation>
    <scope>NUCLEOTIDE SEQUENCE [LARGE SCALE GENOMIC DNA]</scope>
</reference>